<name>A0A177TDN7_9BASI</name>
<keyword evidence="2" id="KW-1133">Transmembrane helix</keyword>
<feature type="region of interest" description="Disordered" evidence="1">
    <location>
        <begin position="29"/>
        <end position="63"/>
    </location>
</feature>
<gene>
    <name evidence="3" type="ORF">A4X13_0g1352</name>
</gene>
<feature type="transmembrane region" description="Helical" evidence="2">
    <location>
        <begin position="666"/>
        <end position="689"/>
    </location>
</feature>
<keyword evidence="2" id="KW-0472">Membrane</keyword>
<feature type="region of interest" description="Disordered" evidence="1">
    <location>
        <begin position="412"/>
        <end position="482"/>
    </location>
</feature>
<feature type="region of interest" description="Disordered" evidence="1">
    <location>
        <begin position="333"/>
        <end position="361"/>
    </location>
</feature>
<feature type="transmembrane region" description="Helical" evidence="2">
    <location>
        <begin position="696"/>
        <end position="722"/>
    </location>
</feature>
<feature type="compositionally biased region" description="Low complexity" evidence="1">
    <location>
        <begin position="30"/>
        <end position="62"/>
    </location>
</feature>
<evidence type="ECO:0000256" key="2">
    <source>
        <dbReference type="SAM" id="Phobius"/>
    </source>
</evidence>
<sequence>MSRRNRAIATGRLAVRDAAREEQVRAHRVSLLSLHPSPAPSTRSPSPSASASPDIGISSSRQRSSRSHLDAADTAALNPPTLASYHSALRYHILALIPTFALILILSWISSTYADLSRHHHPSRKPPLILIPLGAAAWLGAYAVRPLVWDVTDQLLRLLSAPFSFLIRKWNQRRNSKSWARSAQHSPNPPSTIAGWEEEQAGLPQPNSPARTITTLAVSILLRTLIVELLRVGSMALSIAVLDAANRKDHIWLQDKESALLPSSVDGDAHSRTLRLSPYDNRFGAVLWTTVGWCSAEWLIGSYDVLRKLRLYHPSLWPSAIYTEPVAYQDNFSDRTVDDDEDHDDGEHAEEDENLYNQNDEVDREAAFPRTRTRASQAQPGSSGIEAATTAAQAAVHAVRFFPRVFTQTSTKSSSSSAFTVRPLPSSGGGTANASGSAYVLPSTQPSGLTSRRRAATQTQRREVPESTNPSAESLQDQSEDQGLLTNAQPSSAHHEQFSTALNSTYSAGGAYGTFQTARTHQPAAFLSRLQADQDDSLPAGGPSLGPVNDDEDETDHYEHPEPVHEEFVDLDPEEEAALQSRLAHALAILLAARERADLEETLGARLDVQVRPALAALWRIDGFVWNLGECLLMAAAVAITSDGWVSKDGKAGEGWNKYYETVPDLGASPLLPTWLVLTALHTILSMLWATALPRLGFALVSYASLLLGMGLTVAGLAWWGVLV</sequence>
<reference evidence="3" key="2">
    <citation type="journal article" date="2019" name="IMA Fungus">
        <title>Genome sequencing and comparison of five Tilletia species to identify candidate genes for the detection of regulated species infecting wheat.</title>
        <authorList>
            <person name="Nguyen H.D.T."/>
            <person name="Sultana T."/>
            <person name="Kesanakurti P."/>
            <person name="Hambleton S."/>
        </authorList>
    </citation>
    <scope>NUCLEOTIDE SEQUENCE</scope>
    <source>
        <strain evidence="3">DAOMC 236416</strain>
    </source>
</reference>
<evidence type="ECO:0000313" key="3">
    <source>
        <dbReference type="EMBL" id="KAE8258935.1"/>
    </source>
</evidence>
<organism evidence="3 4">
    <name type="scientific">Tilletia indica</name>
    <dbReference type="NCBI Taxonomy" id="43049"/>
    <lineage>
        <taxon>Eukaryota</taxon>
        <taxon>Fungi</taxon>
        <taxon>Dikarya</taxon>
        <taxon>Basidiomycota</taxon>
        <taxon>Ustilaginomycotina</taxon>
        <taxon>Exobasidiomycetes</taxon>
        <taxon>Tilletiales</taxon>
        <taxon>Tilletiaceae</taxon>
        <taxon>Tilletia</taxon>
    </lineage>
</organism>
<keyword evidence="2" id="KW-0812">Transmembrane</keyword>
<feature type="transmembrane region" description="Helical" evidence="2">
    <location>
        <begin position="624"/>
        <end position="646"/>
    </location>
</feature>
<reference evidence="3" key="1">
    <citation type="submission" date="2016-04" db="EMBL/GenBank/DDBJ databases">
        <authorList>
            <person name="Nguyen H.D."/>
            <person name="Samba Siva P."/>
            <person name="Cullis J."/>
            <person name="Levesque C.A."/>
            <person name="Hambleton S."/>
        </authorList>
    </citation>
    <scope>NUCLEOTIDE SEQUENCE</scope>
    <source>
        <strain evidence="3">DAOMC 236416</strain>
    </source>
</reference>
<evidence type="ECO:0000313" key="4">
    <source>
        <dbReference type="Proteomes" id="UP000077521"/>
    </source>
</evidence>
<evidence type="ECO:0000256" key="1">
    <source>
        <dbReference type="SAM" id="MobiDB-lite"/>
    </source>
</evidence>
<keyword evidence="4" id="KW-1185">Reference proteome</keyword>
<dbReference type="AlphaFoldDB" id="A0A177TDN7"/>
<dbReference type="Proteomes" id="UP000077521">
    <property type="component" value="Unassembled WGS sequence"/>
</dbReference>
<feature type="transmembrane region" description="Helical" evidence="2">
    <location>
        <begin position="128"/>
        <end position="148"/>
    </location>
</feature>
<protein>
    <submittedName>
        <fullName evidence="3">Uncharacterized protein</fullName>
    </submittedName>
</protein>
<feature type="compositionally biased region" description="Polar residues" evidence="1">
    <location>
        <begin position="466"/>
        <end position="477"/>
    </location>
</feature>
<dbReference type="EMBL" id="LWDF02000052">
    <property type="protein sequence ID" value="KAE8258935.1"/>
    <property type="molecule type" value="Genomic_DNA"/>
</dbReference>
<accession>A0A177TDN7</accession>
<feature type="region of interest" description="Disordered" evidence="1">
    <location>
        <begin position="178"/>
        <end position="208"/>
    </location>
</feature>
<feature type="region of interest" description="Disordered" evidence="1">
    <location>
        <begin position="534"/>
        <end position="559"/>
    </location>
</feature>
<proteinExistence type="predicted"/>
<feature type="transmembrane region" description="Helical" evidence="2">
    <location>
        <begin position="91"/>
        <end position="116"/>
    </location>
</feature>
<feature type="compositionally biased region" description="Acidic residues" evidence="1">
    <location>
        <begin position="337"/>
        <end position="354"/>
    </location>
</feature>
<comment type="caution">
    <text evidence="3">The sequence shown here is derived from an EMBL/GenBank/DDBJ whole genome shotgun (WGS) entry which is preliminary data.</text>
</comment>